<comment type="function">
    <text evidence="7">Microtubule inner protein (MIP) part of the dynein-decorated doublet microtubules (DMTs) in cilia axoneme, which is required for motile cilia beating.</text>
</comment>
<dbReference type="GO" id="GO:0030317">
    <property type="term" value="P:flagellated sperm motility"/>
    <property type="evidence" value="ECO:0007669"/>
    <property type="project" value="InterPro"/>
</dbReference>
<comment type="subcellular location">
    <subcellularLocation>
        <location evidence="1">Cytoplasm</location>
        <location evidence="1">Cytoskeleton</location>
        <location evidence="1">Flagellum axoneme</location>
    </subcellularLocation>
</comment>
<keyword evidence="4" id="KW-0969">Cilium</keyword>
<dbReference type="InterPro" id="IPR037662">
    <property type="entry name" value="CFAP68/107"/>
</dbReference>
<evidence type="ECO:0000256" key="2">
    <source>
        <dbReference type="ARBA" id="ARBA00022490"/>
    </source>
</evidence>
<keyword evidence="2" id="KW-0963">Cytoplasm</keyword>
<reference evidence="9" key="2">
    <citation type="submission" date="2025-09" db="UniProtKB">
        <authorList>
            <consortium name="Ensembl"/>
        </authorList>
    </citation>
    <scope>IDENTIFICATION</scope>
</reference>
<evidence type="ECO:0000313" key="10">
    <source>
        <dbReference type="Proteomes" id="UP000694393"/>
    </source>
</evidence>
<dbReference type="PANTHER" id="PTHR31180">
    <property type="entry name" value="CILIA- AND FLAGELLA-ASSOCIATED PROTEIN 107-RELATED"/>
    <property type="match status" value="1"/>
</dbReference>
<keyword evidence="6" id="KW-0966">Cell projection</keyword>
<evidence type="ECO:0000256" key="6">
    <source>
        <dbReference type="ARBA" id="ARBA00023273"/>
    </source>
</evidence>
<evidence type="ECO:0000256" key="1">
    <source>
        <dbReference type="ARBA" id="ARBA00004611"/>
    </source>
</evidence>
<accession>A0A8C8S7W3</accession>
<reference evidence="9" key="1">
    <citation type="submission" date="2025-08" db="UniProtKB">
        <authorList>
            <consortium name="Ensembl"/>
        </authorList>
    </citation>
    <scope>IDENTIFICATION</scope>
</reference>
<comment type="subunit">
    <text evidence="8">Microtubule inner protein component of sperm flagellar doublet microtubules.</text>
</comment>
<keyword evidence="10" id="KW-1185">Reference proteome</keyword>
<dbReference type="AlphaFoldDB" id="A0A8C8S7W3"/>
<keyword evidence="5" id="KW-0206">Cytoskeleton</keyword>
<organism evidence="9 10">
    <name type="scientific">Pelusios castaneus</name>
    <name type="common">West African mud turtle</name>
    <dbReference type="NCBI Taxonomy" id="367368"/>
    <lineage>
        <taxon>Eukaryota</taxon>
        <taxon>Metazoa</taxon>
        <taxon>Chordata</taxon>
        <taxon>Craniata</taxon>
        <taxon>Vertebrata</taxon>
        <taxon>Euteleostomi</taxon>
        <taxon>Archelosauria</taxon>
        <taxon>Testudinata</taxon>
        <taxon>Testudines</taxon>
        <taxon>Pleurodira</taxon>
        <taxon>Pelomedusidae</taxon>
        <taxon>Pelusios</taxon>
    </lineage>
</organism>
<evidence type="ECO:0000313" key="9">
    <source>
        <dbReference type="Ensembl" id="ENSPCEP00000015765.1"/>
    </source>
</evidence>
<dbReference type="Pfam" id="PF22595">
    <property type="entry name" value="CFAP107"/>
    <property type="match status" value="1"/>
</dbReference>
<evidence type="ECO:0000256" key="7">
    <source>
        <dbReference type="ARBA" id="ARBA00035003"/>
    </source>
</evidence>
<sequence>KISYGECKDSIPLPLKSVTKLHLFSMQQEGRGATETKNMFTSQRNVQEWYLPSWKTEPKYSTKVLIGNWLEERKRFIKDIGKSSNSIYGTDFVRFPDRKTDQIVRRTIMKKLDGLPKQHLFMHHEESSNRNLVTQYDDHYNRHGYNPVLPPLRRWNGQKLSWLPEKSDFPLFEPPTNYGLFEQLMKKWSKKEAGVMNSVYTVSYEKPPVSAFAIRRHGQHLPHDLSECLECDGAPKCLQTPEQLGREMTAFGAIL</sequence>
<evidence type="ECO:0000256" key="4">
    <source>
        <dbReference type="ARBA" id="ARBA00023069"/>
    </source>
</evidence>
<dbReference type="GO" id="GO:0005879">
    <property type="term" value="C:axonemal microtubule"/>
    <property type="evidence" value="ECO:0007669"/>
    <property type="project" value="TreeGrafter"/>
</dbReference>
<proteinExistence type="predicted"/>
<dbReference type="Ensembl" id="ENSPCET00000016320.1">
    <property type="protein sequence ID" value="ENSPCEP00000015765.1"/>
    <property type="gene ID" value="ENSPCEG00000012416.1"/>
</dbReference>
<evidence type="ECO:0000256" key="5">
    <source>
        <dbReference type="ARBA" id="ARBA00023212"/>
    </source>
</evidence>
<dbReference type="Proteomes" id="UP000694393">
    <property type="component" value="Unplaced"/>
</dbReference>
<evidence type="ECO:0000256" key="3">
    <source>
        <dbReference type="ARBA" id="ARBA00022846"/>
    </source>
</evidence>
<keyword evidence="3" id="KW-0282">Flagellum</keyword>
<name>A0A8C8S7W3_9SAUR</name>
<protein>
    <submittedName>
        <fullName evidence="9">Chromosome 1 open reading frame 158</fullName>
    </submittedName>
</protein>
<dbReference type="InterPro" id="IPR054709">
    <property type="entry name" value="CFAP107"/>
</dbReference>
<evidence type="ECO:0000256" key="8">
    <source>
        <dbReference type="ARBA" id="ARBA00046435"/>
    </source>
</evidence>
<dbReference type="PANTHER" id="PTHR31180:SF2">
    <property type="entry name" value="CILIA- AND FLAGELLA-ASSOCIATED PROTEIN 107"/>
    <property type="match status" value="1"/>
</dbReference>